<evidence type="ECO:0000313" key="6">
    <source>
        <dbReference type="Proteomes" id="UP000050794"/>
    </source>
</evidence>
<dbReference type="PANTHER" id="PTHR24322">
    <property type="entry name" value="PKSB"/>
    <property type="match status" value="1"/>
</dbReference>
<dbReference type="Gene3D" id="3.40.50.720">
    <property type="entry name" value="NAD(P)-binding Rossmann-like Domain"/>
    <property type="match status" value="1"/>
</dbReference>
<accession>A0A183UJ50</accession>
<keyword evidence="4" id="KW-0812">Transmembrane</keyword>
<dbReference type="InterPro" id="IPR002347">
    <property type="entry name" value="SDR_fam"/>
</dbReference>
<evidence type="ECO:0000256" key="4">
    <source>
        <dbReference type="SAM" id="Phobius"/>
    </source>
</evidence>
<organism evidence="6 7">
    <name type="scientific">Toxocara canis</name>
    <name type="common">Canine roundworm</name>
    <dbReference type="NCBI Taxonomy" id="6265"/>
    <lineage>
        <taxon>Eukaryota</taxon>
        <taxon>Metazoa</taxon>
        <taxon>Ecdysozoa</taxon>
        <taxon>Nematoda</taxon>
        <taxon>Chromadorea</taxon>
        <taxon>Rhabditida</taxon>
        <taxon>Spirurina</taxon>
        <taxon>Ascaridomorpha</taxon>
        <taxon>Ascaridoidea</taxon>
        <taxon>Toxocaridae</taxon>
        <taxon>Toxocara</taxon>
    </lineage>
</organism>
<sequence>MRALGDIFEQIWFAISTIIEAIVTSVLPVGVLKRKNVDGKVVLITGAANGLGRELAQRFAKYRAHLVLWDIDKEGNEATAQMCREIGSECHTYTLDMSKRELIYETAERVKSSVGDVDILINNAGILNNGPFMDVSDERIRKVMDVNVMANIWVSMISLKFFVQIVRSFLPSMLENDRGHLVSICSAAGLFGASGLVDYSVSKFAAVG</sequence>
<feature type="transmembrane region" description="Helical" evidence="4">
    <location>
        <begin position="12"/>
        <end position="32"/>
    </location>
</feature>
<evidence type="ECO:0000256" key="1">
    <source>
        <dbReference type="ARBA" id="ARBA00006484"/>
    </source>
</evidence>
<evidence type="ECO:0000256" key="3">
    <source>
        <dbReference type="RuleBase" id="RU000363"/>
    </source>
</evidence>
<dbReference type="InterPro" id="IPR036291">
    <property type="entry name" value="NAD(P)-bd_dom_sf"/>
</dbReference>
<keyword evidence="6" id="KW-1185">Reference proteome</keyword>
<evidence type="ECO:0000313" key="5">
    <source>
        <dbReference type="EMBL" id="VDM39841.1"/>
    </source>
</evidence>
<gene>
    <name evidence="5" type="ORF">TCNE_LOCUS8520</name>
</gene>
<keyword evidence="4" id="KW-0472">Membrane</keyword>
<dbReference type="PRINTS" id="PR00080">
    <property type="entry name" value="SDRFAMILY"/>
</dbReference>
<evidence type="ECO:0000256" key="2">
    <source>
        <dbReference type="ARBA" id="ARBA00023002"/>
    </source>
</evidence>
<dbReference type="EMBL" id="UYWY01019932">
    <property type="protein sequence ID" value="VDM39841.1"/>
    <property type="molecule type" value="Genomic_DNA"/>
</dbReference>
<dbReference type="Pfam" id="PF00106">
    <property type="entry name" value="adh_short"/>
    <property type="match status" value="1"/>
</dbReference>
<feature type="transmembrane region" description="Helical" evidence="4">
    <location>
        <begin position="148"/>
        <end position="169"/>
    </location>
</feature>
<evidence type="ECO:0000313" key="7">
    <source>
        <dbReference type="WBParaSite" id="TCNE_0000852001-mRNA-1"/>
    </source>
</evidence>
<dbReference type="WBParaSite" id="TCNE_0000852001-mRNA-1">
    <property type="protein sequence ID" value="TCNE_0000852001-mRNA-1"/>
    <property type="gene ID" value="TCNE_0000852001"/>
</dbReference>
<name>A0A183UJ50_TOXCA</name>
<proteinExistence type="inferred from homology"/>
<dbReference type="Proteomes" id="UP000050794">
    <property type="component" value="Unassembled WGS sequence"/>
</dbReference>
<keyword evidence="4" id="KW-1133">Transmembrane helix</keyword>
<dbReference type="GO" id="GO:0016616">
    <property type="term" value="F:oxidoreductase activity, acting on the CH-OH group of donors, NAD or NADP as acceptor"/>
    <property type="evidence" value="ECO:0007669"/>
    <property type="project" value="TreeGrafter"/>
</dbReference>
<dbReference type="AlphaFoldDB" id="A0A183UJ50"/>
<dbReference type="PRINTS" id="PR00081">
    <property type="entry name" value="GDHRDH"/>
</dbReference>
<reference evidence="5 6" key="2">
    <citation type="submission" date="2018-11" db="EMBL/GenBank/DDBJ databases">
        <authorList>
            <consortium name="Pathogen Informatics"/>
        </authorList>
    </citation>
    <scope>NUCLEOTIDE SEQUENCE [LARGE SCALE GENOMIC DNA]</scope>
</reference>
<dbReference type="SUPFAM" id="SSF51735">
    <property type="entry name" value="NAD(P)-binding Rossmann-fold domains"/>
    <property type="match status" value="1"/>
</dbReference>
<comment type="similarity">
    <text evidence="1 3">Belongs to the short-chain dehydrogenases/reductases (SDR) family.</text>
</comment>
<protein>
    <submittedName>
        <fullName evidence="7">Epidermal retinol dehydrogenase 2</fullName>
    </submittedName>
</protein>
<keyword evidence="2" id="KW-0560">Oxidoreductase</keyword>
<reference evidence="7" key="1">
    <citation type="submission" date="2016-06" db="UniProtKB">
        <authorList>
            <consortium name="WormBaseParasite"/>
        </authorList>
    </citation>
    <scope>IDENTIFICATION</scope>
</reference>
<feature type="transmembrane region" description="Helical" evidence="4">
    <location>
        <begin position="181"/>
        <end position="201"/>
    </location>
</feature>
<dbReference type="GO" id="GO:0005811">
    <property type="term" value="C:lipid droplet"/>
    <property type="evidence" value="ECO:0007669"/>
    <property type="project" value="TreeGrafter"/>
</dbReference>
<dbReference type="PANTHER" id="PTHR24322:SF736">
    <property type="entry name" value="RETINOL DEHYDROGENASE 10"/>
    <property type="match status" value="1"/>
</dbReference>